<evidence type="ECO:0000256" key="1">
    <source>
        <dbReference type="SAM" id="Phobius"/>
    </source>
</evidence>
<gene>
    <name evidence="2" type="ORF">ACI2JU_10870</name>
</gene>
<keyword evidence="1" id="KW-0812">Transmembrane</keyword>
<sequence>MEHSINWVAVIVIGVGATAVLDSWSLLLAKVFGVPSLNFCMVGRWISLMRSGQFNHTAINKAPSQKGECAIGWFIHYVIGVIFSFTFLLVMSNDWLVSPRLIPALIFGLATVCMPLFIMQPALGLGIAASKTPRPASARVKSCVSHCVFGAGIYISSLVLLHFEELLCLLIIG</sequence>
<keyword evidence="1" id="KW-0472">Membrane</keyword>
<feature type="transmembrane region" description="Helical" evidence="1">
    <location>
        <begin position="70"/>
        <end position="90"/>
    </location>
</feature>
<evidence type="ECO:0000313" key="2">
    <source>
        <dbReference type="EMBL" id="MFK3864376.1"/>
    </source>
</evidence>
<dbReference type="Proteomes" id="UP001620262">
    <property type="component" value="Unassembled WGS sequence"/>
</dbReference>
<organism evidence="2 3">
    <name type="scientific">Pseudoalteromonas rhizosphaerae</name>
    <dbReference type="NCBI Taxonomy" id="2518973"/>
    <lineage>
        <taxon>Bacteria</taxon>
        <taxon>Pseudomonadati</taxon>
        <taxon>Pseudomonadota</taxon>
        <taxon>Gammaproteobacteria</taxon>
        <taxon>Alteromonadales</taxon>
        <taxon>Pseudoalteromonadaceae</taxon>
        <taxon>Pseudoalteromonas</taxon>
    </lineage>
</organism>
<dbReference type="EMBL" id="JBJDOT010000013">
    <property type="protein sequence ID" value="MFK3864376.1"/>
    <property type="molecule type" value="Genomic_DNA"/>
</dbReference>
<feature type="transmembrane region" description="Helical" evidence="1">
    <location>
        <begin position="7"/>
        <end position="26"/>
    </location>
</feature>
<keyword evidence="1" id="KW-1133">Transmembrane helix</keyword>
<dbReference type="RefSeq" id="WP_404675420.1">
    <property type="nucleotide sequence ID" value="NZ_JBJDOT010000013.1"/>
</dbReference>
<accession>A0ABW8KX53</accession>
<reference evidence="2 3" key="1">
    <citation type="submission" date="2024-11" db="EMBL/GenBank/DDBJ databases">
        <title>The Natural Products Discovery Center: Release of the First 8490 Sequenced Strains for Exploring Actinobacteria Biosynthetic Diversity.</title>
        <authorList>
            <person name="Kalkreuter E."/>
            <person name="Kautsar S.A."/>
            <person name="Yang D."/>
            <person name="Bader C.D."/>
            <person name="Teijaro C.N."/>
            <person name="Fluegel L."/>
            <person name="Davis C.M."/>
            <person name="Simpson J.R."/>
            <person name="Lauterbach L."/>
            <person name="Steele A.D."/>
            <person name="Gui C."/>
            <person name="Meng S."/>
            <person name="Li G."/>
            <person name="Viehrig K."/>
            <person name="Ye F."/>
            <person name="Su P."/>
            <person name="Kiefer A.F."/>
            <person name="Nichols A."/>
            <person name="Cepeda A.J."/>
            <person name="Yan W."/>
            <person name="Fan B."/>
            <person name="Jiang Y."/>
            <person name="Adhikari A."/>
            <person name="Zheng C.-J."/>
            <person name="Schuster L."/>
            <person name="Cowan T.M."/>
            <person name="Smanski M.J."/>
            <person name="Chevrette M.G."/>
            <person name="De Carvalho L.P.S."/>
            <person name="Shen B."/>
        </authorList>
    </citation>
    <scope>NUCLEOTIDE SEQUENCE [LARGE SCALE GENOMIC DNA]</scope>
    <source>
        <strain evidence="2 3">NPDC078403</strain>
    </source>
</reference>
<dbReference type="Pfam" id="PF11158">
    <property type="entry name" value="DUF2938"/>
    <property type="match status" value="1"/>
</dbReference>
<comment type="caution">
    <text evidence="2">The sequence shown here is derived from an EMBL/GenBank/DDBJ whole genome shotgun (WGS) entry which is preliminary data.</text>
</comment>
<protein>
    <submittedName>
        <fullName evidence="2">DUF2938 domain-containing protein</fullName>
    </submittedName>
</protein>
<feature type="transmembrane region" description="Helical" evidence="1">
    <location>
        <begin position="32"/>
        <end position="49"/>
    </location>
</feature>
<dbReference type="InterPro" id="IPR021329">
    <property type="entry name" value="DUF2938"/>
</dbReference>
<keyword evidence="3" id="KW-1185">Reference proteome</keyword>
<proteinExistence type="predicted"/>
<feature type="transmembrane region" description="Helical" evidence="1">
    <location>
        <begin position="102"/>
        <end position="127"/>
    </location>
</feature>
<name>A0ABW8KX53_9GAMM</name>
<feature type="transmembrane region" description="Helical" evidence="1">
    <location>
        <begin position="148"/>
        <end position="172"/>
    </location>
</feature>
<evidence type="ECO:0000313" key="3">
    <source>
        <dbReference type="Proteomes" id="UP001620262"/>
    </source>
</evidence>